<evidence type="ECO:0000313" key="4">
    <source>
        <dbReference type="Proteomes" id="UP000273611"/>
    </source>
</evidence>
<evidence type="ECO:0000313" key="1">
    <source>
        <dbReference type="EMBL" id="PDS51324.1"/>
    </source>
</evidence>
<dbReference type="EMBL" id="RIBW01000007">
    <property type="protein sequence ID" value="RUM00448.1"/>
    <property type="molecule type" value="Genomic_DNA"/>
</dbReference>
<sequence>MQPYDPLRLDGAIALAKDTFCIVFSGKDYEDMHSYILVYEGRLEQPWSRSDVPRKIDSLAGKVGADGRPIIYALSDEGDVYTLPMGQNSSHRKIEGAGVYSDDSTDLGYVNSIALIGDALLVTGYHSQLYRLTDTDLGWFHKEKLPQAPETYDYLVFGDLDGSTESDLYMNVTYSPTSTNRELTDEEEEEMGRLYLAGRNGEAAAIRRASEGPSRVLEGRLYHWNGQEWQIVAKPRSGKYYPEPATLSDIFVESLEKVWAVGGNGVILVGNAEHGFQDVSFKGNNEKLHSITKFKGRMVIASDYALHWFDGHLLSPLKPVLDPSINRNIPNPLKVQAVDDVLYYFDSKHGVHTFDGDRWTEIEIPPELLERDFKGLPPKPR</sequence>
<gene>
    <name evidence="1" type="ORF">CO662_15730</name>
    <name evidence="2" type="ORF">EEQ99_17080</name>
</gene>
<reference evidence="2" key="3">
    <citation type="submission" date="2018-11" db="EMBL/GenBank/DDBJ databases">
        <authorList>
            <person name="Huo Y."/>
        </authorList>
    </citation>
    <scope>NUCLEOTIDE SEQUENCE</scope>
    <source>
        <strain evidence="2">CCBAU 23252</strain>
    </source>
</reference>
<evidence type="ECO:0000313" key="3">
    <source>
        <dbReference type="Proteomes" id="UP000219972"/>
    </source>
</evidence>
<keyword evidence="3" id="KW-1185">Reference proteome</keyword>
<organism evidence="2 4">
    <name type="scientific">Rhizobium anhuiense</name>
    <dbReference type="NCBI Taxonomy" id="1184720"/>
    <lineage>
        <taxon>Bacteria</taxon>
        <taxon>Pseudomonadati</taxon>
        <taxon>Pseudomonadota</taxon>
        <taxon>Alphaproteobacteria</taxon>
        <taxon>Hyphomicrobiales</taxon>
        <taxon>Rhizobiaceae</taxon>
        <taxon>Rhizobium/Agrobacterium group</taxon>
        <taxon>Rhizobium</taxon>
    </lineage>
</organism>
<dbReference type="EMBL" id="NWSL01000008">
    <property type="protein sequence ID" value="PDS51324.1"/>
    <property type="molecule type" value="Genomic_DNA"/>
</dbReference>
<dbReference type="Proteomes" id="UP000219972">
    <property type="component" value="Unassembled WGS sequence"/>
</dbReference>
<name>A0A3S0QAF7_9HYPH</name>
<dbReference type="AlphaFoldDB" id="A0A3S0QAF7"/>
<dbReference type="RefSeq" id="WP_097543406.1">
    <property type="nucleotide sequence ID" value="NZ_BMFI01000007.1"/>
</dbReference>
<dbReference type="Proteomes" id="UP000273611">
    <property type="component" value="Unassembled WGS sequence"/>
</dbReference>
<reference evidence="1 3" key="2">
    <citation type="submission" date="2017-09" db="EMBL/GenBank/DDBJ databases">
        <title>Comparative genomics of rhizobia isolated from Phaseolus vulgaris in China.</title>
        <authorList>
            <person name="Tong W."/>
        </authorList>
    </citation>
    <scope>NUCLEOTIDE SEQUENCE [LARGE SCALE GENOMIC DNA]</scope>
    <source>
        <strain evidence="1 3">Y27</strain>
    </source>
</reference>
<protein>
    <submittedName>
        <fullName evidence="2">Uncharacterized protein</fullName>
    </submittedName>
</protein>
<comment type="caution">
    <text evidence="2">The sequence shown here is derived from an EMBL/GenBank/DDBJ whole genome shotgun (WGS) entry which is preliminary data.</text>
</comment>
<accession>A0A3S0QAF7</accession>
<evidence type="ECO:0000313" key="2">
    <source>
        <dbReference type="EMBL" id="RUM00448.1"/>
    </source>
</evidence>
<reference evidence="2 4" key="1">
    <citation type="journal article" date="2015" name="Int. J. Syst. Evol. Microbiol.">
        <title>Rhizobium anhuiense sp. nov., isolated from effective nodules of Vicia faba and Pisum sativum.</title>
        <authorList>
            <person name="Zhang Y.J."/>
            <person name="Zheng W.T."/>
            <person name="Everall I."/>
            <person name="Young J.P."/>
            <person name="Zhang X.X."/>
            <person name="Tian C.F."/>
            <person name="Sui X.H."/>
            <person name="Wang E.T."/>
            <person name="Chen W.X."/>
        </authorList>
    </citation>
    <scope>NUCLEOTIDE SEQUENCE [LARGE SCALE GENOMIC DNA]</scope>
    <source>
        <strain evidence="2 4">CCBAU 23252</strain>
    </source>
</reference>
<proteinExistence type="predicted"/>